<reference evidence="3 4" key="1">
    <citation type="submission" date="2018-07" db="EMBL/GenBank/DDBJ databases">
        <title>Microbacterium endoborsara sp. nov., a novel actinobacterium isolated from Borszczowia aralocaspica.</title>
        <authorList>
            <person name="An D."/>
        </authorList>
    </citation>
    <scope>NUCLEOTIDE SEQUENCE [LARGE SCALE GENOMIC DNA]</scope>
    <source>
        <strain evidence="3 4">C1.15228</strain>
    </source>
</reference>
<proteinExistence type="predicted"/>
<name>A0A367Y026_9MICO</name>
<evidence type="ECO:0000256" key="1">
    <source>
        <dbReference type="SAM" id="MobiDB-lite"/>
    </source>
</evidence>
<dbReference type="Proteomes" id="UP000253508">
    <property type="component" value="Unassembled WGS sequence"/>
</dbReference>
<protein>
    <recommendedName>
        <fullName evidence="5">Choice-of-anchor G family protein</fullName>
    </recommendedName>
</protein>
<evidence type="ECO:0000256" key="2">
    <source>
        <dbReference type="SAM" id="SignalP"/>
    </source>
</evidence>
<sequence length="403" mass="39918">MRFAMKKFLQRVLAPVVVVAMLVGVVAPAAAAETEPGSDATASSTGWQVNRGSFGLEVSLPPDSLVGGLLGWALNPIINNILTPVTSALNGIPAAVVNPLLGAVAGDSTAGTPTSESPSREPFALAAGSSPSSGNPASCTDTSGTCYASPITVGADLGILKLALGTVHGLTESVSTASGYDLVAQSQVAGLDLGLLGIDLLRLDALTSSTTCTVVGEGVPRAAASSAGLSLLGGVVTVGVAEGTGALDVSIAGQPVVGLGAVDLTTFDGNLGPLADVSLDEHLLRVGVGLSVEDLLRGLGVPGLWDLLRTLVLKKADAKIVLEISNGLHSDETSADASGLHIGVGLYVNIEANLLRLVGARIATAGSAADAANNLVSIDLARTSCASTATPGAGDDWVAPGLT</sequence>
<dbReference type="EMBL" id="QORO01000003">
    <property type="protein sequence ID" value="RCK58412.1"/>
    <property type="molecule type" value="Genomic_DNA"/>
</dbReference>
<feature type="compositionally biased region" description="Low complexity" evidence="1">
    <location>
        <begin position="124"/>
        <end position="138"/>
    </location>
</feature>
<organism evidence="3 4">
    <name type="scientific">Microbacterium sorbitolivorans</name>
    <dbReference type="NCBI Taxonomy" id="1867410"/>
    <lineage>
        <taxon>Bacteria</taxon>
        <taxon>Bacillati</taxon>
        <taxon>Actinomycetota</taxon>
        <taxon>Actinomycetes</taxon>
        <taxon>Micrococcales</taxon>
        <taxon>Microbacteriaceae</taxon>
        <taxon>Microbacterium</taxon>
    </lineage>
</organism>
<accession>A0A367Y026</accession>
<feature type="chain" id="PRO_5016727530" description="Choice-of-anchor G family protein" evidence="2">
    <location>
        <begin position="32"/>
        <end position="403"/>
    </location>
</feature>
<evidence type="ECO:0008006" key="5">
    <source>
        <dbReference type="Google" id="ProtNLM"/>
    </source>
</evidence>
<gene>
    <name evidence="3" type="ORF">DTO57_09590</name>
</gene>
<dbReference type="AlphaFoldDB" id="A0A367Y026"/>
<keyword evidence="2" id="KW-0732">Signal</keyword>
<comment type="caution">
    <text evidence="3">The sequence shown here is derived from an EMBL/GenBank/DDBJ whole genome shotgun (WGS) entry which is preliminary data.</text>
</comment>
<feature type="region of interest" description="Disordered" evidence="1">
    <location>
        <begin position="107"/>
        <end position="141"/>
    </location>
</feature>
<feature type="signal peptide" evidence="2">
    <location>
        <begin position="1"/>
        <end position="31"/>
    </location>
</feature>
<evidence type="ECO:0000313" key="4">
    <source>
        <dbReference type="Proteomes" id="UP000253508"/>
    </source>
</evidence>
<keyword evidence="4" id="KW-1185">Reference proteome</keyword>
<evidence type="ECO:0000313" key="3">
    <source>
        <dbReference type="EMBL" id="RCK58412.1"/>
    </source>
</evidence>